<evidence type="ECO:0000313" key="1">
    <source>
        <dbReference type="EMBL" id="HDP14657.1"/>
    </source>
</evidence>
<sequence length="94" mass="10458">MAGSAVLLGGWLDEYAEVMLADLELAAELYFDFRSDGDPAKLLLSLYHAQQGVEKSFKLVAVGMGLFEEEKLKEELGHYPVINTLRLLIEEKGI</sequence>
<dbReference type="AlphaFoldDB" id="A0A7C1CCB7"/>
<proteinExistence type="predicted"/>
<dbReference type="EMBL" id="DSAY01000048">
    <property type="protein sequence ID" value="HDP14657.1"/>
    <property type="molecule type" value="Genomic_DNA"/>
</dbReference>
<name>A0A7C1CCB7_9CREN</name>
<protein>
    <submittedName>
        <fullName evidence="1">Uncharacterized protein</fullName>
    </submittedName>
</protein>
<organism evidence="1">
    <name type="scientific">Thermofilum adornatum</name>
    <dbReference type="NCBI Taxonomy" id="1365176"/>
    <lineage>
        <taxon>Archaea</taxon>
        <taxon>Thermoproteota</taxon>
        <taxon>Thermoprotei</taxon>
        <taxon>Thermofilales</taxon>
        <taxon>Thermofilaceae</taxon>
        <taxon>Thermofilum</taxon>
    </lineage>
</organism>
<comment type="caution">
    <text evidence="1">The sequence shown here is derived from an EMBL/GenBank/DDBJ whole genome shotgun (WGS) entry which is preliminary data.</text>
</comment>
<accession>A0A7C1CCB7</accession>
<reference evidence="1" key="1">
    <citation type="journal article" date="2020" name="mSystems">
        <title>Genome- and Community-Level Interaction Insights into Carbon Utilization and Element Cycling Functions of Hydrothermarchaeota in Hydrothermal Sediment.</title>
        <authorList>
            <person name="Zhou Z."/>
            <person name="Liu Y."/>
            <person name="Xu W."/>
            <person name="Pan J."/>
            <person name="Luo Z.H."/>
            <person name="Li M."/>
        </authorList>
    </citation>
    <scope>NUCLEOTIDE SEQUENCE [LARGE SCALE GENOMIC DNA]</scope>
    <source>
        <strain evidence="1">SpSt-116</strain>
    </source>
</reference>
<gene>
    <name evidence="1" type="ORF">ENN26_02615</name>
</gene>